<proteinExistence type="predicted"/>
<feature type="region of interest" description="Disordered" evidence="1">
    <location>
        <begin position="1"/>
        <end position="69"/>
    </location>
</feature>
<sequence length="69" mass="6877">MGSRSSPAGSSRTVDGLREGPAGGGELGPAAGPGRIQLCVPHPSSPHVTGWEEINKPDNRFATGVPTGG</sequence>
<dbReference type="Proteomes" id="UP001500668">
    <property type="component" value="Unassembled WGS sequence"/>
</dbReference>
<feature type="compositionally biased region" description="Polar residues" evidence="1">
    <location>
        <begin position="1"/>
        <end position="13"/>
    </location>
</feature>
<comment type="caution">
    <text evidence="2">The sequence shown here is derived from an EMBL/GenBank/DDBJ whole genome shotgun (WGS) entry which is preliminary data.</text>
</comment>
<evidence type="ECO:0000256" key="1">
    <source>
        <dbReference type="SAM" id="MobiDB-lite"/>
    </source>
</evidence>
<evidence type="ECO:0000313" key="2">
    <source>
        <dbReference type="EMBL" id="GAA0590956.1"/>
    </source>
</evidence>
<organism evidence="2 3">
    <name type="scientific">Streptomyces crystallinus</name>
    <dbReference type="NCBI Taxonomy" id="68191"/>
    <lineage>
        <taxon>Bacteria</taxon>
        <taxon>Bacillati</taxon>
        <taxon>Actinomycetota</taxon>
        <taxon>Actinomycetes</taxon>
        <taxon>Kitasatosporales</taxon>
        <taxon>Streptomycetaceae</taxon>
        <taxon>Streptomyces</taxon>
    </lineage>
</organism>
<reference evidence="2 3" key="1">
    <citation type="journal article" date="2019" name="Int. J. Syst. Evol. Microbiol.">
        <title>The Global Catalogue of Microorganisms (GCM) 10K type strain sequencing project: providing services to taxonomists for standard genome sequencing and annotation.</title>
        <authorList>
            <consortium name="The Broad Institute Genomics Platform"/>
            <consortium name="The Broad Institute Genome Sequencing Center for Infectious Disease"/>
            <person name="Wu L."/>
            <person name="Ma J."/>
        </authorList>
    </citation>
    <scope>NUCLEOTIDE SEQUENCE [LARGE SCALE GENOMIC DNA]</scope>
    <source>
        <strain evidence="2 3">JCM 5067</strain>
    </source>
</reference>
<name>A0ABN1FHK0_9ACTN</name>
<protein>
    <submittedName>
        <fullName evidence="2">Uncharacterized protein</fullName>
    </submittedName>
</protein>
<dbReference type="EMBL" id="BAAACA010000011">
    <property type="protein sequence ID" value="GAA0590956.1"/>
    <property type="molecule type" value="Genomic_DNA"/>
</dbReference>
<gene>
    <name evidence="2" type="ORF">GCM10010394_20380</name>
</gene>
<keyword evidence="3" id="KW-1185">Reference proteome</keyword>
<evidence type="ECO:0000313" key="3">
    <source>
        <dbReference type="Proteomes" id="UP001500668"/>
    </source>
</evidence>
<accession>A0ABN1FHK0</accession>